<comment type="caution">
    <text evidence="1">The sequence shown here is derived from an EMBL/GenBank/DDBJ whole genome shotgun (WGS) entry which is preliminary data.</text>
</comment>
<evidence type="ECO:0000313" key="1">
    <source>
        <dbReference type="EMBL" id="GAT27328.1"/>
    </source>
</evidence>
<keyword evidence="1" id="KW-0808">Transferase</keyword>
<sequence>MELVTVACRWGETAVGRKQWVTQSDNDQQAGHRTEARFVMRAIAAPRFICFDLLVRSIPALIVLLAGLLVLSVTDQALTKALDTTSPVIASNCEHCGRQSPLAQPRHSLLSPSDHSTL</sequence>
<dbReference type="Proteomes" id="UP000075230">
    <property type="component" value="Unassembled WGS sequence"/>
</dbReference>
<organism evidence="1 2">
    <name type="scientific">Aspergillus kawachii</name>
    <name type="common">White koji mold</name>
    <name type="synonym">Aspergillus awamori var. kawachi</name>
    <dbReference type="NCBI Taxonomy" id="1069201"/>
    <lineage>
        <taxon>Eukaryota</taxon>
        <taxon>Fungi</taxon>
        <taxon>Dikarya</taxon>
        <taxon>Ascomycota</taxon>
        <taxon>Pezizomycotina</taxon>
        <taxon>Eurotiomycetes</taxon>
        <taxon>Eurotiomycetidae</taxon>
        <taxon>Eurotiales</taxon>
        <taxon>Aspergillaceae</taxon>
        <taxon>Aspergillus</taxon>
        <taxon>Aspergillus subgen. Circumdati</taxon>
    </lineage>
</organism>
<dbReference type="GO" id="GO:0032259">
    <property type="term" value="P:methylation"/>
    <property type="evidence" value="ECO:0007669"/>
    <property type="project" value="UniProtKB-KW"/>
</dbReference>
<protein>
    <submittedName>
        <fullName evidence="1">S-adenosylmethionine-dependent methyltransferase</fullName>
    </submittedName>
</protein>
<keyword evidence="1" id="KW-0489">Methyltransferase</keyword>
<name>A0A146FNV2_ASPKA</name>
<gene>
    <name evidence="1" type="ORF">RIB2604_02110160</name>
</gene>
<reference evidence="1 2" key="1">
    <citation type="journal article" date="2016" name="DNA Res.">
        <title>Genome sequence of Aspergillus luchuensis NBRC 4314.</title>
        <authorList>
            <person name="Yamada O."/>
            <person name="Machida M."/>
            <person name="Hosoyama A."/>
            <person name="Goto M."/>
            <person name="Takahashi T."/>
            <person name="Futagami T."/>
            <person name="Yamagata Y."/>
            <person name="Takeuchi M."/>
            <person name="Kobayashi T."/>
            <person name="Koike H."/>
            <person name="Abe K."/>
            <person name="Asai K."/>
            <person name="Arita M."/>
            <person name="Fujita N."/>
            <person name="Fukuda K."/>
            <person name="Higa K."/>
            <person name="Horikawa H."/>
            <person name="Ishikawa T."/>
            <person name="Jinno K."/>
            <person name="Kato Y."/>
            <person name="Kirimura K."/>
            <person name="Mizutani O."/>
            <person name="Nakasone K."/>
            <person name="Sano M."/>
            <person name="Shiraishi Y."/>
            <person name="Tsukahara M."/>
            <person name="Gomi K."/>
        </authorList>
    </citation>
    <scope>NUCLEOTIDE SEQUENCE [LARGE SCALE GENOMIC DNA]</scope>
    <source>
        <strain evidence="1 2">RIB 2604</strain>
    </source>
</reference>
<reference evidence="2" key="2">
    <citation type="submission" date="2016-02" db="EMBL/GenBank/DDBJ databases">
        <title>Genome sequencing of Aspergillus luchuensis NBRC 4314.</title>
        <authorList>
            <person name="Yamada O."/>
        </authorList>
    </citation>
    <scope>NUCLEOTIDE SEQUENCE [LARGE SCALE GENOMIC DNA]</scope>
    <source>
        <strain evidence="2">RIB 2604</strain>
    </source>
</reference>
<dbReference type="EMBL" id="BCWF01000021">
    <property type="protein sequence ID" value="GAT27328.1"/>
    <property type="molecule type" value="Genomic_DNA"/>
</dbReference>
<evidence type="ECO:0000313" key="2">
    <source>
        <dbReference type="Proteomes" id="UP000075230"/>
    </source>
</evidence>
<accession>A0A146FNV2</accession>
<dbReference type="AlphaFoldDB" id="A0A146FNV2"/>
<proteinExistence type="predicted"/>
<dbReference type="GO" id="GO:0008168">
    <property type="term" value="F:methyltransferase activity"/>
    <property type="evidence" value="ECO:0007669"/>
    <property type="project" value="UniProtKB-KW"/>
</dbReference>